<protein>
    <recommendedName>
        <fullName evidence="3">DUF2194 domain-containing protein</fullName>
    </recommendedName>
</protein>
<evidence type="ECO:0008006" key="3">
    <source>
        <dbReference type="Google" id="ProtNLM"/>
    </source>
</evidence>
<proteinExistence type="predicted"/>
<dbReference type="OrthoDB" id="9761886at2"/>
<dbReference type="STRING" id="1678840.ATC1_12144"/>
<reference evidence="1" key="1">
    <citation type="journal article" date="2015" name="Genome Announc.">
        <title>Draft Genome Sequence of Anaerolineae Strain TC1, a Novel Isolate from a Methanogenic Wastewater Treatment System.</title>
        <authorList>
            <person name="Matsuura N."/>
            <person name="Tourlousse D.M."/>
            <person name="Sun L."/>
            <person name="Toyonaga M."/>
            <person name="Kuroda K."/>
            <person name="Ohashi A."/>
            <person name="Cruz R."/>
            <person name="Yamaguchi T."/>
            <person name="Sekiguchi Y."/>
        </authorList>
    </citation>
    <scope>NUCLEOTIDE SEQUENCE [LARGE SCALE GENOMIC DNA]</scope>
    <source>
        <strain evidence="1">TC1</strain>
    </source>
</reference>
<dbReference type="CDD" id="cd10924">
    <property type="entry name" value="CE4_COG4878"/>
    <property type="match status" value="1"/>
</dbReference>
<dbReference type="Proteomes" id="UP000053370">
    <property type="component" value="Unassembled WGS sequence"/>
</dbReference>
<dbReference type="InterPro" id="IPR018695">
    <property type="entry name" value="DUF2194"/>
</dbReference>
<organism evidence="1">
    <name type="scientific">Flexilinea flocculi</name>
    <dbReference type="NCBI Taxonomy" id="1678840"/>
    <lineage>
        <taxon>Bacteria</taxon>
        <taxon>Bacillati</taxon>
        <taxon>Chloroflexota</taxon>
        <taxon>Anaerolineae</taxon>
        <taxon>Anaerolineales</taxon>
        <taxon>Anaerolineaceae</taxon>
        <taxon>Flexilinea</taxon>
    </lineage>
</organism>
<sequence length="497" mass="57264">MLPLKHDIMKISNWINDGGHFGLMMSQQSDEVFRIFYRKLGIIEYGLEFYNFKSIEYVTNLLPLFFNTKYDEDGLLTDYAMPVQLEKDCIVHITTAEEPKLPLLWEHPFGKGRTVVFNTSLMNNKAGRGFVLSILFALEDTIVYPIINAGMVYIDDFPAPQPEGKNQALLDAYGYDIKGFYRNHWWPDMKQLTWKYGLRYTGVLIETYNDNVEGPFNDKGVDNVLLKFYTSELLHSGGELGLHGYNHMPLCPDGFPYQGENYKTWPSTEKMSEGLQELVRYGDTLLLEPRFSTYVPPSNYLSDQGRQTIRETIPQIKVISGLYLREEGVNALVQEFREEPDGFISVPRVTSGFVPTDFSRFTMAQELLLHGVFSHFIHPDDLLDELRGASLGWDKMHEVFLDFIKEVINTYPVLRFSTSTEGAAAVQRYDRLTIHRKETEDALDLSLSPFYDEAWMALRTRNPLISIEGGEIHEITSGFYWIKANSPEVHIEWKAKQ</sequence>
<gene>
    <name evidence="1" type="ORF">ATC1_12144</name>
</gene>
<dbReference type="EMBL" id="DF968180">
    <property type="protein sequence ID" value="GAP39612.1"/>
    <property type="molecule type" value="Genomic_DNA"/>
</dbReference>
<accession>A0A0K8PAC3</accession>
<dbReference type="AlphaFoldDB" id="A0A0K8PAC3"/>
<evidence type="ECO:0000313" key="2">
    <source>
        <dbReference type="Proteomes" id="UP000053370"/>
    </source>
</evidence>
<name>A0A0K8PAC3_9CHLR</name>
<dbReference type="Pfam" id="PF09960">
    <property type="entry name" value="DUF2194"/>
    <property type="match status" value="1"/>
</dbReference>
<evidence type="ECO:0000313" key="1">
    <source>
        <dbReference type="EMBL" id="GAP39612.1"/>
    </source>
</evidence>
<keyword evidence="2" id="KW-1185">Reference proteome</keyword>